<dbReference type="Proteomes" id="UP001199106">
    <property type="component" value="Unassembled WGS sequence"/>
</dbReference>
<dbReference type="Gene3D" id="3.30.428.10">
    <property type="entry name" value="HIT-like"/>
    <property type="match status" value="1"/>
</dbReference>
<keyword evidence="11" id="KW-0234">DNA repair</keyword>
<evidence type="ECO:0000256" key="7">
    <source>
        <dbReference type="ARBA" id="ARBA00022763"/>
    </source>
</evidence>
<evidence type="ECO:0000313" key="21">
    <source>
        <dbReference type="EMBL" id="KAG9190992.1"/>
    </source>
</evidence>
<comment type="subcellular location">
    <subcellularLocation>
        <location evidence="2">Cytoplasm</location>
    </subcellularLocation>
    <subcellularLocation>
        <location evidence="1">Nucleus</location>
    </subcellularLocation>
</comment>
<dbReference type="EC" id="3.6.1.72" evidence="3"/>
<dbReference type="PANTHER" id="PTHR12486">
    <property type="entry name" value="APRATAXIN-RELATED"/>
    <property type="match status" value="1"/>
</dbReference>
<organism evidence="21 22">
    <name type="scientific">Alternaria panax</name>
    <dbReference type="NCBI Taxonomy" id="48097"/>
    <lineage>
        <taxon>Eukaryota</taxon>
        <taxon>Fungi</taxon>
        <taxon>Dikarya</taxon>
        <taxon>Ascomycota</taxon>
        <taxon>Pezizomycotina</taxon>
        <taxon>Dothideomycetes</taxon>
        <taxon>Pleosporomycetidae</taxon>
        <taxon>Pleosporales</taxon>
        <taxon>Pleosporineae</taxon>
        <taxon>Pleosporaceae</taxon>
        <taxon>Alternaria</taxon>
        <taxon>Alternaria sect. Panax</taxon>
    </lineage>
</organism>
<dbReference type="Pfam" id="PF01230">
    <property type="entry name" value="HIT"/>
    <property type="match status" value="1"/>
</dbReference>
<evidence type="ECO:0000256" key="8">
    <source>
        <dbReference type="ARBA" id="ARBA00022801"/>
    </source>
</evidence>
<keyword evidence="12" id="KW-0539">Nucleus</keyword>
<evidence type="ECO:0000256" key="4">
    <source>
        <dbReference type="ARBA" id="ARBA00012496"/>
    </source>
</evidence>
<evidence type="ECO:0000313" key="22">
    <source>
        <dbReference type="Proteomes" id="UP001199106"/>
    </source>
</evidence>
<sequence>MVSSCNFPSKAMRNPKFRWLQGCLGTLGPPHQSLIVIVTLRSLFTTDAPSYFEPQISRPVSRSFYTNFAHTYETFPRCQKSRRTKNGQSSHCEAITKEEIVGTETPNQPQPAVGPSSSKRPNAFAELMAQSKKPKPLTIPAVDGPGLTEKATKVAKRWDPRDGLGVYIESPETNPENRILDYDDDFVVITDKYPKASVHLLLIPRKPKYYNQHPLHALSTDSTFLTEVRRRVARLKDLAAYELRRQYGDISASDKPYSEALEAIMSSSDPPPPAEEQAALLPPGRNWSKDIVIGVHTHPSMNHLHIHIFSRDMHSDWMKHKKHYLSFNSSFLVRLDEFPLEEGSERFEPGNWPSWDMKCWRCGSNFKNKFAALKQHLDKEFEDWKRE</sequence>
<dbReference type="InterPro" id="IPR032566">
    <property type="entry name" value="Znf-C2HE"/>
</dbReference>
<keyword evidence="10" id="KW-0238">DNA-binding</keyword>
<dbReference type="AlphaFoldDB" id="A0AAD4IAF1"/>
<evidence type="ECO:0000256" key="12">
    <source>
        <dbReference type="ARBA" id="ARBA00023242"/>
    </source>
</evidence>
<evidence type="ECO:0000256" key="5">
    <source>
        <dbReference type="ARBA" id="ARBA00022490"/>
    </source>
</evidence>
<evidence type="ECO:0000256" key="9">
    <source>
        <dbReference type="ARBA" id="ARBA00022833"/>
    </source>
</evidence>
<dbReference type="InterPro" id="IPR036265">
    <property type="entry name" value="HIT-like_sf"/>
</dbReference>
<feature type="domain" description="HIT" evidence="19">
    <location>
        <begin position="177"/>
        <end position="313"/>
    </location>
</feature>
<evidence type="ECO:0000259" key="20">
    <source>
        <dbReference type="Pfam" id="PF16278"/>
    </source>
</evidence>
<comment type="caution">
    <text evidence="21">The sequence shown here is derived from an EMBL/GenBank/DDBJ whole genome shotgun (WGS) entry which is preliminary data.</text>
</comment>
<gene>
    <name evidence="21" type="ORF">G6011_09080</name>
</gene>
<evidence type="ECO:0000256" key="13">
    <source>
        <dbReference type="ARBA" id="ARBA00024601"/>
    </source>
</evidence>
<dbReference type="GO" id="GO:0046872">
    <property type="term" value="F:metal ion binding"/>
    <property type="evidence" value="ECO:0007669"/>
    <property type="project" value="UniProtKB-KW"/>
</dbReference>
<dbReference type="GO" id="GO:1990165">
    <property type="term" value="F:single-strand break-containing DNA binding"/>
    <property type="evidence" value="ECO:0007669"/>
    <property type="project" value="TreeGrafter"/>
</dbReference>
<reference evidence="21" key="1">
    <citation type="submission" date="2021-07" db="EMBL/GenBank/DDBJ databases">
        <title>Genome Resource of American Ginseng Black Spot Pathogen Alternaria panax.</title>
        <authorList>
            <person name="Qiu C."/>
            <person name="Wang W."/>
            <person name="Liu Z."/>
        </authorList>
    </citation>
    <scope>NUCLEOTIDE SEQUENCE</scope>
    <source>
        <strain evidence="21">BNCC115425</strain>
    </source>
</reference>
<keyword evidence="6" id="KW-0479">Metal-binding</keyword>
<dbReference type="GO" id="GO:0003725">
    <property type="term" value="F:double-stranded RNA binding"/>
    <property type="evidence" value="ECO:0007669"/>
    <property type="project" value="TreeGrafter"/>
</dbReference>
<evidence type="ECO:0000256" key="16">
    <source>
        <dbReference type="ARBA" id="ARBA00059438"/>
    </source>
</evidence>
<dbReference type="FunFam" id="3.30.428.10:FF:000017">
    <property type="entry name" value="Aprataxin-like protein"/>
    <property type="match status" value="1"/>
</dbReference>
<dbReference type="SUPFAM" id="SSF54197">
    <property type="entry name" value="HIT-like"/>
    <property type="match status" value="1"/>
</dbReference>
<keyword evidence="8 21" id="KW-0378">Hydrolase</keyword>
<comment type="catalytic activity">
    <reaction evidence="13">
        <text>a 3'-end 2'-deoxyribonucleotide-3'-diphospho-5'-guanosine-DNA + H2O = a 3'-end 2'-deoxyribonucleotide 3'-phosphate-DNA + GMP + 2 H(+)</text>
        <dbReference type="Rhea" id="RHEA:52140"/>
        <dbReference type="Rhea" id="RHEA-COMP:13186"/>
        <dbReference type="Rhea" id="RHEA-COMP:13187"/>
        <dbReference type="ChEBI" id="CHEBI:15377"/>
        <dbReference type="ChEBI" id="CHEBI:15378"/>
        <dbReference type="ChEBI" id="CHEBI:58115"/>
        <dbReference type="ChEBI" id="CHEBI:136419"/>
        <dbReference type="ChEBI" id="CHEBI:136420"/>
        <dbReference type="EC" id="3.6.1.72"/>
    </reaction>
</comment>
<evidence type="ECO:0000256" key="2">
    <source>
        <dbReference type="ARBA" id="ARBA00004496"/>
    </source>
</evidence>
<dbReference type="GO" id="GO:0005634">
    <property type="term" value="C:nucleus"/>
    <property type="evidence" value="ECO:0007669"/>
    <property type="project" value="UniProtKB-SubCell"/>
</dbReference>
<dbReference type="EMBL" id="JAANER010000004">
    <property type="protein sequence ID" value="KAG9190992.1"/>
    <property type="molecule type" value="Genomic_DNA"/>
</dbReference>
<keyword evidence="7" id="KW-0227">DNA damage</keyword>
<dbReference type="GO" id="GO:0000012">
    <property type="term" value="P:single strand break repair"/>
    <property type="evidence" value="ECO:0007669"/>
    <property type="project" value="TreeGrafter"/>
</dbReference>
<dbReference type="GO" id="GO:0003697">
    <property type="term" value="F:single-stranded DNA binding"/>
    <property type="evidence" value="ECO:0007669"/>
    <property type="project" value="TreeGrafter"/>
</dbReference>
<evidence type="ECO:0000256" key="15">
    <source>
        <dbReference type="ARBA" id="ARBA00044713"/>
    </source>
</evidence>
<comment type="function">
    <text evidence="16">DNA-binding protein involved in single-strand DNA break repair, double-strand DNA break repair and base excision repair. Resolves abortive DNA ligation intermediates formed either at base excision sites, or when DNA ligases attempt to repair non-ligatable breaks induced by reactive oxygen species. Catalyzes the release of adenylate groups covalently linked to 5'-phosphate termini, resulting in the production of 5'-phosphate termini that can be efficiently rejoined. Likewise, catalyzes the release of 3'-linked guanosine (DNAppG) and inosine (DNAppI) from DNA, but has higher specific activity with 5'-linked adenosine (AppDNA).</text>
</comment>
<dbReference type="InterPro" id="IPR011146">
    <property type="entry name" value="HIT-like"/>
</dbReference>
<dbReference type="GO" id="GO:0030983">
    <property type="term" value="F:mismatched DNA binding"/>
    <property type="evidence" value="ECO:0007669"/>
    <property type="project" value="TreeGrafter"/>
</dbReference>
<feature type="domain" description="Aprataxin C2HE/C2H2/C2HC zinc finger" evidence="20">
    <location>
        <begin position="328"/>
        <end position="382"/>
    </location>
</feature>
<evidence type="ECO:0000256" key="6">
    <source>
        <dbReference type="ARBA" id="ARBA00022723"/>
    </source>
</evidence>
<accession>A0AAD4IAF1</accession>
<evidence type="ECO:0000256" key="14">
    <source>
        <dbReference type="ARBA" id="ARBA00044639"/>
    </source>
</evidence>
<dbReference type="GO" id="GO:0033699">
    <property type="term" value="F:DNA 5'-adenosine monophosphate hydrolase activity"/>
    <property type="evidence" value="ECO:0007669"/>
    <property type="project" value="UniProtKB-EC"/>
</dbReference>
<keyword evidence="5" id="KW-0963">Cytoplasm</keyword>
<comment type="catalytic activity">
    <reaction evidence="14">
        <text>a 5'-end adenosine-5'-diphospho-5'-2'-deoxyribonucleoside-DNA + H2O = a 5'-end 5'-phospho-2'-deoxyribonucleoside-DNA + AMP + 2 H(+)</text>
        <dbReference type="Rhea" id="RHEA:52128"/>
        <dbReference type="Rhea" id="RHEA-COMP:13180"/>
        <dbReference type="Rhea" id="RHEA-COMP:13181"/>
        <dbReference type="ChEBI" id="CHEBI:15377"/>
        <dbReference type="ChEBI" id="CHEBI:15378"/>
        <dbReference type="ChEBI" id="CHEBI:136412"/>
        <dbReference type="ChEBI" id="CHEBI:136413"/>
        <dbReference type="ChEBI" id="CHEBI:456215"/>
        <dbReference type="EC" id="3.6.1.71"/>
    </reaction>
</comment>
<comment type="catalytic activity">
    <reaction evidence="15">
        <text>a 5'-end adenosine-5'-diphospho-5'-ribonucleoside-2'-deoxyribonucleotide-DNA + H2O = a 5'-end 5'-phospho-ribonucleoside-2'-deoxyribonucleotide-DNA + AMP + 2 H(+)</text>
        <dbReference type="Rhea" id="RHEA:52132"/>
        <dbReference type="Rhea" id="RHEA-COMP:13182"/>
        <dbReference type="Rhea" id="RHEA-COMP:13183"/>
        <dbReference type="ChEBI" id="CHEBI:15377"/>
        <dbReference type="ChEBI" id="CHEBI:15378"/>
        <dbReference type="ChEBI" id="CHEBI:136414"/>
        <dbReference type="ChEBI" id="CHEBI:136415"/>
        <dbReference type="ChEBI" id="CHEBI:456215"/>
        <dbReference type="EC" id="3.6.1.71"/>
    </reaction>
</comment>
<dbReference type="Pfam" id="PF16278">
    <property type="entry name" value="zf-C2HE"/>
    <property type="match status" value="1"/>
</dbReference>
<evidence type="ECO:0000259" key="19">
    <source>
        <dbReference type="Pfam" id="PF01230"/>
    </source>
</evidence>
<evidence type="ECO:0000256" key="17">
    <source>
        <dbReference type="ARBA" id="ARBA00068941"/>
    </source>
</evidence>
<dbReference type="PANTHER" id="PTHR12486:SF4">
    <property type="entry name" value="APRATAXIN"/>
    <property type="match status" value="1"/>
</dbReference>
<proteinExistence type="predicted"/>
<evidence type="ECO:0000256" key="3">
    <source>
        <dbReference type="ARBA" id="ARBA00012495"/>
    </source>
</evidence>
<keyword evidence="9" id="KW-0862">Zinc</keyword>
<evidence type="ECO:0000256" key="1">
    <source>
        <dbReference type="ARBA" id="ARBA00004123"/>
    </source>
</evidence>
<protein>
    <recommendedName>
        <fullName evidence="17">Aprataxin-like protein</fullName>
        <ecNumber evidence="4">3.6.1.71</ecNumber>
        <ecNumber evidence="3">3.6.1.72</ecNumber>
    </recommendedName>
    <alternativeName>
        <fullName evidence="18">Hit family protein 3</fullName>
    </alternativeName>
</protein>
<dbReference type="EC" id="3.6.1.71" evidence="4"/>
<dbReference type="GO" id="GO:0120108">
    <property type="term" value="F:DNA-3'-diphospho-5'-guanosine diphosphatase activity"/>
    <property type="evidence" value="ECO:0007669"/>
    <property type="project" value="UniProtKB-EC"/>
</dbReference>
<evidence type="ECO:0000256" key="11">
    <source>
        <dbReference type="ARBA" id="ARBA00023204"/>
    </source>
</evidence>
<keyword evidence="22" id="KW-1185">Reference proteome</keyword>
<name>A0AAD4IAF1_9PLEO</name>
<evidence type="ECO:0000256" key="18">
    <source>
        <dbReference type="ARBA" id="ARBA00076243"/>
    </source>
</evidence>
<evidence type="ECO:0000256" key="10">
    <source>
        <dbReference type="ARBA" id="ARBA00023125"/>
    </source>
</evidence>
<dbReference type="GO" id="GO:0005737">
    <property type="term" value="C:cytoplasm"/>
    <property type="evidence" value="ECO:0007669"/>
    <property type="project" value="UniProtKB-SubCell"/>
</dbReference>